<evidence type="ECO:0000256" key="1">
    <source>
        <dbReference type="SAM" id="Phobius"/>
    </source>
</evidence>
<proteinExistence type="predicted"/>
<dbReference type="EMBL" id="JBEHHI010000001">
    <property type="protein sequence ID" value="MEX5728289.1"/>
    <property type="molecule type" value="Genomic_DNA"/>
</dbReference>
<dbReference type="RefSeq" id="WP_125408629.1">
    <property type="nucleotide sequence ID" value="NZ_JBEHHI010000001.1"/>
</dbReference>
<reference evidence="2 3" key="1">
    <citation type="submission" date="2024-06" db="EMBL/GenBank/DDBJ databases">
        <title>Genome of Rhodovulum iodosum, a marine photoferrotroph.</title>
        <authorList>
            <person name="Bianchini G."/>
            <person name="Nikeleit V."/>
            <person name="Kappler A."/>
            <person name="Bryce C."/>
            <person name="Sanchez-Baracaldo P."/>
        </authorList>
    </citation>
    <scope>NUCLEOTIDE SEQUENCE [LARGE SCALE GENOMIC DNA]</scope>
    <source>
        <strain evidence="2 3">UT/N1</strain>
    </source>
</reference>
<name>A0ABV3XSX6_9RHOB</name>
<keyword evidence="1" id="KW-1133">Transmembrane helix</keyword>
<gene>
    <name evidence="2" type="ORF">Ga0609869_001642</name>
</gene>
<keyword evidence="1" id="KW-0812">Transmembrane</keyword>
<dbReference type="Proteomes" id="UP001560019">
    <property type="component" value="Unassembled WGS sequence"/>
</dbReference>
<keyword evidence="3" id="KW-1185">Reference proteome</keyword>
<feature type="transmembrane region" description="Helical" evidence="1">
    <location>
        <begin position="31"/>
        <end position="53"/>
    </location>
</feature>
<feature type="transmembrane region" description="Helical" evidence="1">
    <location>
        <begin position="7"/>
        <end position="25"/>
    </location>
</feature>
<evidence type="ECO:0000313" key="2">
    <source>
        <dbReference type="EMBL" id="MEX5728289.1"/>
    </source>
</evidence>
<protein>
    <submittedName>
        <fullName evidence="2">Protein-S-isoprenylcysteine O-methyltransferase Ste14</fullName>
    </submittedName>
</protein>
<sequence length="61" mass="6544">MLKICSVACVVGWAAFVVFGYFAIASINDAAWMPVTGTVLSFAGLMVGVWAWMRIARGKCV</sequence>
<keyword evidence="1" id="KW-0472">Membrane</keyword>
<organism evidence="2 3">
    <name type="scientific">Rhodovulum iodosum</name>
    <dbReference type="NCBI Taxonomy" id="68291"/>
    <lineage>
        <taxon>Bacteria</taxon>
        <taxon>Pseudomonadati</taxon>
        <taxon>Pseudomonadota</taxon>
        <taxon>Alphaproteobacteria</taxon>
        <taxon>Rhodobacterales</taxon>
        <taxon>Paracoccaceae</taxon>
        <taxon>Rhodovulum</taxon>
    </lineage>
</organism>
<accession>A0ABV3XSX6</accession>
<comment type="caution">
    <text evidence="2">The sequence shown here is derived from an EMBL/GenBank/DDBJ whole genome shotgun (WGS) entry which is preliminary data.</text>
</comment>
<evidence type="ECO:0000313" key="3">
    <source>
        <dbReference type="Proteomes" id="UP001560019"/>
    </source>
</evidence>